<gene>
    <name evidence="6" type="primary">mntR</name>
    <name evidence="6" type="ORF">ACWI_30260</name>
    <name evidence="7" type="ORF">FXB42_11015</name>
    <name evidence="8" type="ORF">LNN31_10090</name>
</gene>
<comment type="similarity">
    <text evidence="1">Belongs to the DtxR/MntR family.</text>
</comment>
<dbReference type="InterPro" id="IPR050536">
    <property type="entry name" value="DtxR_MntR_Metal-Reg"/>
</dbReference>
<dbReference type="Proteomes" id="UP000176244">
    <property type="component" value="Unassembled WGS sequence"/>
</dbReference>
<dbReference type="SUPFAM" id="SSF47979">
    <property type="entry name" value="Iron-dependent repressor protein, dimerization domain"/>
    <property type="match status" value="1"/>
</dbReference>
<dbReference type="EMBL" id="LKEU01000039">
    <property type="protein sequence ID" value="OFV69571.1"/>
    <property type="molecule type" value="Genomic_DNA"/>
</dbReference>
<reference evidence="7 10" key="2">
    <citation type="submission" date="2019-08" db="EMBL/GenBank/DDBJ databases">
        <title>Isolation and enrichment of carboxydotrophic bacteria from anaerobic sludge for the production of bio-based chemicals from syngas.</title>
        <authorList>
            <person name="Antares A.L."/>
            <person name="Moreira J."/>
            <person name="Diender M."/>
            <person name="Parshina S.N."/>
            <person name="Stams A.J.M."/>
            <person name="Alves M."/>
            <person name="Alves J.I."/>
            <person name="Sousa D.Z."/>
        </authorList>
    </citation>
    <scope>NUCLEOTIDE SEQUENCE [LARGE SCALE GENOMIC DNA]</scope>
    <source>
        <strain evidence="7 10">JM</strain>
    </source>
</reference>
<dbReference type="PANTHER" id="PTHR33238:SF7">
    <property type="entry name" value="IRON-DEPENDENT TRANSCRIPTIONAL REGULATOR"/>
    <property type="match status" value="1"/>
</dbReference>
<evidence type="ECO:0000256" key="3">
    <source>
        <dbReference type="ARBA" id="ARBA00023125"/>
    </source>
</evidence>
<dbReference type="EMBL" id="CP087994">
    <property type="protein sequence ID" value="UYO61135.1"/>
    <property type="molecule type" value="Genomic_DNA"/>
</dbReference>
<sequence>MEKKLTESIEDYIETIYLESQKHGKGVRITDVALELKVSKASANDAVRKLKELGYVEHERYGQIYLTETGKSRAVKVYEKHRLITEFLVKALDVSLANAEQDACGIEHIISDETFEKMKAYLEQ</sequence>
<dbReference type="SMART" id="SM00529">
    <property type="entry name" value="HTH_DTXR"/>
    <property type="match status" value="1"/>
</dbReference>
<evidence type="ECO:0000256" key="4">
    <source>
        <dbReference type="ARBA" id="ARBA00023163"/>
    </source>
</evidence>
<dbReference type="InterPro" id="IPR036421">
    <property type="entry name" value="Fe_dep_repressor_sf"/>
</dbReference>
<organism evidence="6 9">
    <name type="scientific">Acetobacterium wieringae</name>
    <dbReference type="NCBI Taxonomy" id="52694"/>
    <lineage>
        <taxon>Bacteria</taxon>
        <taxon>Bacillati</taxon>
        <taxon>Bacillota</taxon>
        <taxon>Clostridia</taxon>
        <taxon>Eubacteriales</taxon>
        <taxon>Eubacteriaceae</taxon>
        <taxon>Acetobacterium</taxon>
    </lineage>
</organism>
<keyword evidence="11" id="KW-1185">Reference proteome</keyword>
<dbReference type="Gene3D" id="1.10.60.10">
    <property type="entry name" value="Iron dependent repressor, metal binding and dimerisation domain"/>
    <property type="match status" value="1"/>
</dbReference>
<dbReference type="SUPFAM" id="SSF46785">
    <property type="entry name" value="Winged helix' DNA-binding domain"/>
    <property type="match status" value="1"/>
</dbReference>
<dbReference type="PROSITE" id="PS50944">
    <property type="entry name" value="HTH_DTXR"/>
    <property type="match status" value="1"/>
</dbReference>
<dbReference type="Gene3D" id="1.10.10.10">
    <property type="entry name" value="Winged helix-like DNA-binding domain superfamily/Winged helix DNA-binding domain"/>
    <property type="match status" value="1"/>
</dbReference>
<evidence type="ECO:0000313" key="7">
    <source>
        <dbReference type="EMBL" id="TYC84853.1"/>
    </source>
</evidence>
<evidence type="ECO:0000313" key="10">
    <source>
        <dbReference type="Proteomes" id="UP000322619"/>
    </source>
</evidence>
<dbReference type="PANTHER" id="PTHR33238">
    <property type="entry name" value="IRON (METAL) DEPENDENT REPRESSOR, DTXR FAMILY"/>
    <property type="match status" value="1"/>
</dbReference>
<keyword evidence="4" id="KW-0804">Transcription</keyword>
<dbReference type="Proteomes" id="UP001163550">
    <property type="component" value="Chromosome"/>
</dbReference>
<reference evidence="8" key="3">
    <citation type="submission" date="2021-11" db="EMBL/GenBank/DDBJ databases">
        <title>Isoprene-degrading acetogen.</title>
        <authorList>
            <person name="Yang Y."/>
            <person name="Jin H."/>
            <person name="Yan J."/>
        </authorList>
    </citation>
    <scope>NUCLEOTIDE SEQUENCE</scope>
    <source>
        <strain evidence="8">Berkeley</strain>
    </source>
</reference>
<evidence type="ECO:0000259" key="5">
    <source>
        <dbReference type="PROSITE" id="PS50944"/>
    </source>
</evidence>
<dbReference type="STRING" id="52694.ACWI_30260"/>
<dbReference type="InterPro" id="IPR022689">
    <property type="entry name" value="Iron_dep_repressor"/>
</dbReference>
<dbReference type="InterPro" id="IPR036388">
    <property type="entry name" value="WH-like_DNA-bd_sf"/>
</dbReference>
<dbReference type="AlphaFoldDB" id="A0A1F2PFV1"/>
<dbReference type="InterPro" id="IPR036390">
    <property type="entry name" value="WH_DNA-bd_sf"/>
</dbReference>
<dbReference type="Proteomes" id="UP000322619">
    <property type="component" value="Unassembled WGS sequence"/>
</dbReference>
<accession>A0A1F2PFV1</accession>
<dbReference type="Pfam" id="PF02742">
    <property type="entry name" value="Fe_dep_repr_C"/>
    <property type="match status" value="1"/>
</dbReference>
<evidence type="ECO:0000313" key="6">
    <source>
        <dbReference type="EMBL" id="OFV69571.1"/>
    </source>
</evidence>
<evidence type="ECO:0000313" key="9">
    <source>
        <dbReference type="Proteomes" id="UP000176244"/>
    </source>
</evidence>
<dbReference type="InterPro" id="IPR001367">
    <property type="entry name" value="Fe_dep_repressor"/>
</dbReference>
<reference evidence="6 9" key="1">
    <citation type="submission" date="2015-09" db="EMBL/GenBank/DDBJ databases">
        <title>Genome sequence of Acetobacterium wieringae DSM 1911.</title>
        <authorList>
            <person name="Poehlein A."/>
            <person name="Bengelsdorf F.R."/>
            <person name="Schiel-Bengelsdorf B."/>
            <person name="Duerre P."/>
            <person name="Daniel R."/>
        </authorList>
    </citation>
    <scope>NUCLEOTIDE SEQUENCE [LARGE SCALE GENOMIC DNA]</scope>
    <source>
        <strain evidence="6 9">DSM 1911</strain>
    </source>
</reference>
<dbReference type="OrthoDB" id="9794394at2"/>
<dbReference type="InterPro" id="IPR022687">
    <property type="entry name" value="HTH_DTXR"/>
</dbReference>
<dbReference type="RefSeq" id="WP_070372282.1">
    <property type="nucleotide sequence ID" value="NZ_CABIIK010000015.1"/>
</dbReference>
<feature type="domain" description="HTH dtxR-type" evidence="5">
    <location>
        <begin position="5"/>
        <end position="67"/>
    </location>
</feature>
<evidence type="ECO:0000313" key="8">
    <source>
        <dbReference type="EMBL" id="UYO61135.1"/>
    </source>
</evidence>
<evidence type="ECO:0000256" key="1">
    <source>
        <dbReference type="ARBA" id="ARBA00007871"/>
    </source>
</evidence>
<dbReference type="GO" id="GO:0046983">
    <property type="term" value="F:protein dimerization activity"/>
    <property type="evidence" value="ECO:0007669"/>
    <property type="project" value="InterPro"/>
</dbReference>
<name>A0A1F2PFV1_9FIRM</name>
<dbReference type="GO" id="GO:0003700">
    <property type="term" value="F:DNA-binding transcription factor activity"/>
    <property type="evidence" value="ECO:0007669"/>
    <property type="project" value="InterPro"/>
</dbReference>
<dbReference type="Pfam" id="PF01325">
    <property type="entry name" value="Fe_dep_repress"/>
    <property type="match status" value="1"/>
</dbReference>
<protein>
    <submittedName>
        <fullName evidence="7">Metal-dependent transcriptional regulator</fullName>
    </submittedName>
    <submittedName>
        <fullName evidence="6">Transcriptional regulator MntR</fullName>
    </submittedName>
</protein>
<keyword evidence="2" id="KW-0805">Transcription regulation</keyword>
<keyword evidence="3" id="KW-0238">DNA-binding</keyword>
<dbReference type="GO" id="GO:0003677">
    <property type="term" value="F:DNA binding"/>
    <property type="evidence" value="ECO:0007669"/>
    <property type="project" value="UniProtKB-KW"/>
</dbReference>
<proteinExistence type="inferred from homology"/>
<evidence type="ECO:0000313" key="11">
    <source>
        <dbReference type="Proteomes" id="UP001163550"/>
    </source>
</evidence>
<evidence type="ECO:0000256" key="2">
    <source>
        <dbReference type="ARBA" id="ARBA00023015"/>
    </source>
</evidence>
<dbReference type="GO" id="GO:0046914">
    <property type="term" value="F:transition metal ion binding"/>
    <property type="evidence" value="ECO:0007669"/>
    <property type="project" value="InterPro"/>
</dbReference>
<dbReference type="EMBL" id="VSLA01000024">
    <property type="protein sequence ID" value="TYC84853.1"/>
    <property type="molecule type" value="Genomic_DNA"/>
</dbReference>